<dbReference type="SUPFAM" id="SSF51658">
    <property type="entry name" value="Xylose isomerase-like"/>
    <property type="match status" value="1"/>
</dbReference>
<gene>
    <name evidence="2" type="ORF">DXC51_21720</name>
</gene>
<organism evidence="2 3">
    <name type="scientific">Eisenbergiella massiliensis</name>
    <dbReference type="NCBI Taxonomy" id="1720294"/>
    <lineage>
        <taxon>Bacteria</taxon>
        <taxon>Bacillati</taxon>
        <taxon>Bacillota</taxon>
        <taxon>Clostridia</taxon>
        <taxon>Lachnospirales</taxon>
        <taxon>Lachnospiraceae</taxon>
        <taxon>Eisenbergiella</taxon>
    </lineage>
</organism>
<evidence type="ECO:0000313" key="3">
    <source>
        <dbReference type="Proteomes" id="UP000260812"/>
    </source>
</evidence>
<evidence type="ECO:0000313" key="2">
    <source>
        <dbReference type="EMBL" id="RGE56997.1"/>
    </source>
</evidence>
<protein>
    <submittedName>
        <fullName evidence="2">Sugar phosphate isomerase/epimerase</fullName>
    </submittedName>
</protein>
<feature type="domain" description="Xylose isomerase-like TIM barrel" evidence="1">
    <location>
        <begin position="24"/>
        <end position="213"/>
    </location>
</feature>
<dbReference type="Gene3D" id="3.20.20.150">
    <property type="entry name" value="Divalent-metal-dependent TIM barrel enzymes"/>
    <property type="match status" value="1"/>
</dbReference>
<comment type="caution">
    <text evidence="2">The sequence shown here is derived from an EMBL/GenBank/DDBJ whole genome shotgun (WGS) entry which is preliminary data.</text>
</comment>
<proteinExistence type="predicted"/>
<dbReference type="InterPro" id="IPR013022">
    <property type="entry name" value="Xyl_isomerase-like_TIM-brl"/>
</dbReference>
<keyword evidence="3" id="KW-1185">Reference proteome</keyword>
<evidence type="ECO:0000259" key="1">
    <source>
        <dbReference type="Pfam" id="PF01261"/>
    </source>
</evidence>
<sequence length="281" mass="32051">MNKGMYITIMTDEFGEDVYKVLPLVAEWGMKYVDFRGLINGRPIEKQTKEELRELKRTLDFYGLKTGVIDSSLCKVNLPGKERLSEEMEKLEGVIRASEVLECNWVRSFNCWQSGYGGPRSGELATRPDMLMQVVEMFEPFRKRAKEAGLVLGFENCGQTAKEVIAFLKAIHEPGWGLCWDVWNDSPLIDFENGDCTDYFAEALHYANMLHVKANCVSTLPELDYMKAPWERILAGAAALNREIPVVIEAHNPSEGPLGGKNREVCRRIYDYLIDVWPKKN</sequence>
<dbReference type="Proteomes" id="UP000260812">
    <property type="component" value="Unassembled WGS sequence"/>
</dbReference>
<dbReference type="AlphaFoldDB" id="A0A3E3HYV1"/>
<dbReference type="EMBL" id="QVLV01000019">
    <property type="protein sequence ID" value="RGE56997.1"/>
    <property type="molecule type" value="Genomic_DNA"/>
</dbReference>
<dbReference type="PANTHER" id="PTHR12110:SF41">
    <property type="entry name" value="INOSOSE DEHYDRATASE"/>
    <property type="match status" value="1"/>
</dbReference>
<dbReference type="Pfam" id="PF01261">
    <property type="entry name" value="AP_endonuc_2"/>
    <property type="match status" value="1"/>
</dbReference>
<dbReference type="PANTHER" id="PTHR12110">
    <property type="entry name" value="HYDROXYPYRUVATE ISOMERASE"/>
    <property type="match status" value="1"/>
</dbReference>
<dbReference type="InterPro" id="IPR036237">
    <property type="entry name" value="Xyl_isomerase-like_sf"/>
</dbReference>
<dbReference type="GeneID" id="97989410"/>
<keyword evidence="2" id="KW-0413">Isomerase</keyword>
<dbReference type="InterPro" id="IPR050312">
    <property type="entry name" value="IolE/XylAMocC-like"/>
</dbReference>
<name>A0A3E3HYV1_9FIRM</name>
<dbReference type="GO" id="GO:0016853">
    <property type="term" value="F:isomerase activity"/>
    <property type="evidence" value="ECO:0007669"/>
    <property type="project" value="UniProtKB-KW"/>
</dbReference>
<accession>A0A3E3HYV1</accession>
<dbReference type="RefSeq" id="WP_117545418.1">
    <property type="nucleotide sequence ID" value="NZ_JBKUNB010000015.1"/>
</dbReference>
<reference evidence="2" key="1">
    <citation type="submission" date="2018-08" db="EMBL/GenBank/DDBJ databases">
        <title>A genome reference for cultivated species of the human gut microbiota.</title>
        <authorList>
            <person name="Zou Y."/>
            <person name="Xue W."/>
            <person name="Luo G."/>
        </authorList>
    </citation>
    <scope>NUCLEOTIDE SEQUENCE [LARGE SCALE GENOMIC DNA]</scope>
    <source>
        <strain evidence="2">TF05-5AC</strain>
    </source>
</reference>